<dbReference type="OrthoDB" id="3830579at2759"/>
<organism evidence="1 2">
    <name type="scientific">Calocera viscosa (strain TUFC12733)</name>
    <dbReference type="NCBI Taxonomy" id="1330018"/>
    <lineage>
        <taxon>Eukaryota</taxon>
        <taxon>Fungi</taxon>
        <taxon>Dikarya</taxon>
        <taxon>Basidiomycota</taxon>
        <taxon>Agaricomycotina</taxon>
        <taxon>Dacrymycetes</taxon>
        <taxon>Dacrymycetales</taxon>
        <taxon>Dacrymycetaceae</taxon>
        <taxon>Calocera</taxon>
    </lineage>
</organism>
<reference evidence="1 2" key="1">
    <citation type="journal article" date="2016" name="Mol. Biol. Evol.">
        <title>Comparative Genomics of Early-Diverging Mushroom-Forming Fungi Provides Insights into the Origins of Lignocellulose Decay Capabilities.</title>
        <authorList>
            <person name="Nagy L.G."/>
            <person name="Riley R."/>
            <person name="Tritt A."/>
            <person name="Adam C."/>
            <person name="Daum C."/>
            <person name="Floudas D."/>
            <person name="Sun H."/>
            <person name="Yadav J.S."/>
            <person name="Pangilinan J."/>
            <person name="Larsson K.H."/>
            <person name="Matsuura K."/>
            <person name="Barry K."/>
            <person name="Labutti K."/>
            <person name="Kuo R."/>
            <person name="Ohm R.A."/>
            <person name="Bhattacharya S.S."/>
            <person name="Shirouzu T."/>
            <person name="Yoshinaga Y."/>
            <person name="Martin F.M."/>
            <person name="Grigoriev I.V."/>
            <person name="Hibbett D.S."/>
        </authorList>
    </citation>
    <scope>NUCLEOTIDE SEQUENCE [LARGE SCALE GENOMIC DNA]</scope>
    <source>
        <strain evidence="1 2">TUFC12733</strain>
    </source>
</reference>
<accession>A0A167KL57</accession>
<dbReference type="Gene3D" id="3.30.70.100">
    <property type="match status" value="1"/>
</dbReference>
<dbReference type="AlphaFoldDB" id="A0A167KL57"/>
<keyword evidence="2" id="KW-1185">Reference proteome</keyword>
<proteinExistence type="predicted"/>
<name>A0A167KL57_CALVF</name>
<sequence>MVSDYSGLGWTVGRQKEDPSKLLVFVGWNSVEQHMEFRASGDKGWNNFVAKFGTLSAQYFERRDMFHIKPVKIGESV</sequence>
<dbReference type="Proteomes" id="UP000076738">
    <property type="component" value="Unassembled WGS sequence"/>
</dbReference>
<evidence type="ECO:0008006" key="3">
    <source>
        <dbReference type="Google" id="ProtNLM"/>
    </source>
</evidence>
<evidence type="ECO:0000313" key="1">
    <source>
        <dbReference type="EMBL" id="KZO94757.1"/>
    </source>
</evidence>
<dbReference type="EMBL" id="KV417293">
    <property type="protein sequence ID" value="KZO94757.1"/>
    <property type="molecule type" value="Genomic_DNA"/>
</dbReference>
<gene>
    <name evidence="1" type="ORF">CALVIDRAFT_538863</name>
</gene>
<protein>
    <recommendedName>
        <fullName evidence="3">ABM domain-containing protein</fullName>
    </recommendedName>
</protein>
<evidence type="ECO:0000313" key="2">
    <source>
        <dbReference type="Proteomes" id="UP000076738"/>
    </source>
</evidence>